<dbReference type="Gene3D" id="3.10.100.10">
    <property type="entry name" value="Mannose-Binding Protein A, subunit A"/>
    <property type="match status" value="2"/>
</dbReference>
<dbReference type="SUPFAM" id="SSF56436">
    <property type="entry name" value="C-type lectin-like"/>
    <property type="match status" value="2"/>
</dbReference>
<name>A0A9J7YFE9_CYPCA</name>
<comment type="caution">
    <text evidence="24">Lacks conserved residue(s) required for the propagation of feature annotation.</text>
</comment>
<keyword evidence="13 26" id="KW-0472">Membrane</keyword>
<evidence type="ECO:0000256" key="23">
    <source>
        <dbReference type="ARBA" id="ARBA00032917"/>
    </source>
</evidence>
<evidence type="ECO:0000256" key="2">
    <source>
        <dbReference type="ARBA" id="ARBA00004251"/>
    </source>
</evidence>
<evidence type="ECO:0000256" key="24">
    <source>
        <dbReference type="PROSITE-ProRule" id="PRU00323"/>
    </source>
</evidence>
<feature type="compositionally biased region" description="Polar residues" evidence="25">
    <location>
        <begin position="200"/>
        <end position="227"/>
    </location>
</feature>
<feature type="compositionally biased region" description="Low complexity" evidence="25">
    <location>
        <begin position="247"/>
        <end position="261"/>
    </location>
</feature>
<keyword evidence="12 26" id="KW-1133">Transmembrane helix</keyword>
<accession>A0A9J7YFE9</accession>
<evidence type="ECO:0000256" key="12">
    <source>
        <dbReference type="ARBA" id="ARBA00022989"/>
    </source>
</evidence>
<dbReference type="GO" id="GO:0016323">
    <property type="term" value="C:basolateral plasma membrane"/>
    <property type="evidence" value="ECO:0007669"/>
    <property type="project" value="TreeGrafter"/>
</dbReference>
<evidence type="ECO:0000256" key="16">
    <source>
        <dbReference type="ARBA" id="ARBA00023180"/>
    </source>
</evidence>
<evidence type="ECO:0000256" key="9">
    <source>
        <dbReference type="ARBA" id="ARBA00022729"/>
    </source>
</evidence>
<evidence type="ECO:0000313" key="30">
    <source>
        <dbReference type="Proteomes" id="UP001108240"/>
    </source>
</evidence>
<organism evidence="29 30">
    <name type="scientific">Cyprinus carpio carpio</name>
    <dbReference type="NCBI Taxonomy" id="630221"/>
    <lineage>
        <taxon>Eukaryota</taxon>
        <taxon>Metazoa</taxon>
        <taxon>Chordata</taxon>
        <taxon>Craniata</taxon>
        <taxon>Vertebrata</taxon>
        <taxon>Euteleostomi</taxon>
        <taxon>Actinopterygii</taxon>
        <taxon>Neopterygii</taxon>
        <taxon>Teleostei</taxon>
        <taxon>Ostariophysi</taxon>
        <taxon>Cypriniformes</taxon>
        <taxon>Cyprinidae</taxon>
        <taxon>Cyprininae</taxon>
        <taxon>Cyprinus</taxon>
    </lineage>
</organism>
<dbReference type="GO" id="GO:0070374">
    <property type="term" value="P:positive regulation of ERK1 and ERK2 cascade"/>
    <property type="evidence" value="ECO:0007669"/>
    <property type="project" value="TreeGrafter"/>
</dbReference>
<evidence type="ECO:0000256" key="25">
    <source>
        <dbReference type="SAM" id="MobiDB-lite"/>
    </source>
</evidence>
<keyword evidence="8 26" id="KW-0812">Transmembrane</keyword>
<dbReference type="GO" id="GO:0006954">
    <property type="term" value="P:inflammatory response"/>
    <property type="evidence" value="ECO:0007669"/>
    <property type="project" value="TreeGrafter"/>
</dbReference>
<keyword evidence="11" id="KW-0654">Proteoglycan</keyword>
<feature type="disulfide bond" evidence="24">
    <location>
        <begin position="110"/>
        <end position="131"/>
    </location>
</feature>
<feature type="chain" id="PRO_5039951134" description="CD44 antigen" evidence="27">
    <location>
        <begin position="19"/>
        <end position="337"/>
    </location>
</feature>
<dbReference type="PRINTS" id="PR00658">
    <property type="entry name" value="CD44"/>
</dbReference>
<evidence type="ECO:0000256" key="17">
    <source>
        <dbReference type="ARBA" id="ARBA00023273"/>
    </source>
</evidence>
<keyword evidence="14 24" id="KW-1015">Disulfide bond</keyword>
<dbReference type="PANTHER" id="PTHR10225:SF6">
    <property type="entry name" value="CD44 ANTIGEN"/>
    <property type="match status" value="1"/>
</dbReference>
<evidence type="ECO:0000256" key="4">
    <source>
        <dbReference type="ARBA" id="ARBA00020474"/>
    </source>
</evidence>
<keyword evidence="30" id="KW-1185">Reference proteome</keyword>
<evidence type="ECO:0000256" key="19">
    <source>
        <dbReference type="ARBA" id="ARBA00029928"/>
    </source>
</evidence>
<reference evidence="29" key="1">
    <citation type="submission" date="2025-08" db="UniProtKB">
        <authorList>
            <consortium name="Ensembl"/>
        </authorList>
    </citation>
    <scope>IDENTIFICATION</scope>
</reference>
<dbReference type="GO" id="GO:0005540">
    <property type="term" value="F:hyaluronic acid binding"/>
    <property type="evidence" value="ECO:0007669"/>
    <property type="project" value="InterPro"/>
</dbReference>
<dbReference type="InterPro" id="IPR043210">
    <property type="entry name" value="CD44_antigen-like"/>
</dbReference>
<evidence type="ECO:0000313" key="29">
    <source>
        <dbReference type="Ensembl" id="ENSCCRP00000118627.1"/>
    </source>
</evidence>
<dbReference type="PROSITE" id="PS50963">
    <property type="entry name" value="LINK_2"/>
    <property type="match status" value="1"/>
</dbReference>
<dbReference type="GO" id="GO:0005902">
    <property type="term" value="C:microvillus"/>
    <property type="evidence" value="ECO:0007669"/>
    <property type="project" value="UniProtKB-SubCell"/>
</dbReference>
<dbReference type="GO" id="GO:0035692">
    <property type="term" value="C:macrophage migration inhibitory factor receptor complex"/>
    <property type="evidence" value="ECO:0007669"/>
    <property type="project" value="TreeGrafter"/>
</dbReference>
<proteinExistence type="predicted"/>
<dbReference type="GO" id="GO:0005576">
    <property type="term" value="C:extracellular region"/>
    <property type="evidence" value="ECO:0007669"/>
    <property type="project" value="UniProtKB-SubCell"/>
</dbReference>
<keyword evidence="6" id="KW-0964">Secreted</keyword>
<dbReference type="Pfam" id="PF00193">
    <property type="entry name" value="Xlink"/>
    <property type="match status" value="2"/>
</dbReference>
<dbReference type="InterPro" id="IPR016186">
    <property type="entry name" value="C-type_lectin-like/link_sf"/>
</dbReference>
<evidence type="ECO:0000256" key="13">
    <source>
        <dbReference type="ARBA" id="ARBA00023136"/>
    </source>
</evidence>
<dbReference type="GO" id="GO:0004896">
    <property type="term" value="F:cytokine receptor activity"/>
    <property type="evidence" value="ECO:0007669"/>
    <property type="project" value="TreeGrafter"/>
</dbReference>
<feature type="region of interest" description="Disordered" evidence="25">
    <location>
        <begin position="186"/>
        <end position="261"/>
    </location>
</feature>
<dbReference type="PANTHER" id="PTHR10225">
    <property type="entry name" value="HYALURONAN RECEPTOR"/>
    <property type="match status" value="1"/>
</dbReference>
<dbReference type="Ensembl" id="ENSCCRT00000189107.1">
    <property type="protein sequence ID" value="ENSCCRP00000118627.1"/>
    <property type="gene ID" value="ENSCCRG00000062119.1"/>
</dbReference>
<evidence type="ECO:0000259" key="28">
    <source>
        <dbReference type="PROSITE" id="PS50963"/>
    </source>
</evidence>
<evidence type="ECO:0000256" key="27">
    <source>
        <dbReference type="SAM" id="SignalP"/>
    </source>
</evidence>
<keyword evidence="7" id="KW-0597">Phosphoprotein</keyword>
<evidence type="ECO:0000256" key="11">
    <source>
        <dbReference type="ARBA" id="ARBA00022974"/>
    </source>
</evidence>
<feature type="signal peptide" evidence="27">
    <location>
        <begin position="1"/>
        <end position="18"/>
    </location>
</feature>
<evidence type="ECO:0000256" key="18">
    <source>
        <dbReference type="ARBA" id="ARBA00029917"/>
    </source>
</evidence>
<keyword evidence="9 27" id="KW-0732">Signal</keyword>
<evidence type="ECO:0000256" key="22">
    <source>
        <dbReference type="ARBA" id="ARBA00032514"/>
    </source>
</evidence>
<comment type="subcellular location">
    <subcellularLocation>
        <location evidence="2">Cell membrane</location>
        <topology evidence="2">Single-pass type I membrane protein</topology>
    </subcellularLocation>
    <subcellularLocation>
        <location evidence="1">Cell projection</location>
        <location evidence="1">Microvillus</location>
    </subcellularLocation>
    <subcellularLocation>
        <location evidence="3">Secreted</location>
    </subcellularLocation>
</comment>
<keyword evidence="17" id="KW-0966">Cell projection</keyword>
<dbReference type="SMART" id="SM00445">
    <property type="entry name" value="LINK"/>
    <property type="match status" value="1"/>
</dbReference>
<keyword evidence="10" id="KW-0130">Cell adhesion</keyword>
<reference evidence="29" key="2">
    <citation type="submission" date="2025-09" db="UniProtKB">
        <authorList>
            <consortium name="Ensembl"/>
        </authorList>
    </citation>
    <scope>IDENTIFICATION</scope>
</reference>
<evidence type="ECO:0000256" key="26">
    <source>
        <dbReference type="SAM" id="Phobius"/>
    </source>
</evidence>
<evidence type="ECO:0000256" key="14">
    <source>
        <dbReference type="ARBA" id="ARBA00023157"/>
    </source>
</evidence>
<keyword evidence="16" id="KW-0325">Glycoprotein</keyword>
<evidence type="ECO:0000256" key="7">
    <source>
        <dbReference type="ARBA" id="ARBA00022553"/>
    </source>
</evidence>
<evidence type="ECO:0000256" key="8">
    <source>
        <dbReference type="ARBA" id="ARBA00022692"/>
    </source>
</evidence>
<evidence type="ECO:0000256" key="20">
    <source>
        <dbReference type="ARBA" id="ARBA00031179"/>
    </source>
</evidence>
<feature type="transmembrane region" description="Helical" evidence="26">
    <location>
        <begin position="270"/>
        <end position="292"/>
    </location>
</feature>
<evidence type="ECO:0000256" key="1">
    <source>
        <dbReference type="ARBA" id="ARBA00004105"/>
    </source>
</evidence>
<feature type="domain" description="Link" evidence="28">
    <location>
        <begin position="33"/>
        <end position="154"/>
    </location>
</feature>
<evidence type="ECO:0000256" key="21">
    <source>
        <dbReference type="ARBA" id="ARBA00031823"/>
    </source>
</evidence>
<dbReference type="InterPro" id="IPR001231">
    <property type="entry name" value="CD44_antigen"/>
</dbReference>
<dbReference type="GO" id="GO:0007155">
    <property type="term" value="P:cell adhesion"/>
    <property type="evidence" value="ECO:0007669"/>
    <property type="project" value="UniProtKB-KW"/>
</dbReference>
<evidence type="ECO:0000256" key="10">
    <source>
        <dbReference type="ARBA" id="ARBA00022889"/>
    </source>
</evidence>
<dbReference type="InterPro" id="IPR016187">
    <property type="entry name" value="CTDL_fold"/>
</dbReference>
<protein>
    <recommendedName>
        <fullName evidence="4">CD44 antigen</fullName>
    </recommendedName>
    <alternativeName>
        <fullName evidence="22">GP90 lymphocyte homing/adhesion receptor</fullName>
    </alternativeName>
    <alternativeName>
        <fullName evidence="21">HUTCH-I</fullName>
    </alternativeName>
    <alternativeName>
        <fullName evidence="23">Hermes antigen</fullName>
    </alternativeName>
    <alternativeName>
        <fullName evidence="20">Hyaluronate receptor</fullName>
    </alternativeName>
    <alternativeName>
        <fullName evidence="18">Phagocytic glycoprotein 1</fullName>
    </alternativeName>
    <alternativeName>
        <fullName evidence="19">Phagocytic glycoprotein I</fullName>
    </alternativeName>
</protein>
<sequence>MWIILLGLTSALLASSRSEATTAVRSRSCSYAGVFHVEGRERYSLTFEEARSLCEHLASSLASLEQVEKAYNKGLETCRFLYSAKHSQMTIKHTESLIPCAPPKYVHFVCRYGWINSSDVVILRHTPHVICANNQTGIITATLDGKKYDAFCYDAEDTSEKNCTAKFDADSSNKTDGDSVSAFTEVTTHQTNDGGEESENSTSEDTFVSESSTPVHWTESSPTQSPVEQDRTDQTNDQAIRHTPDMESTTSSGLSETASTSETTANKADWLIILLTIILAVLLILLVCVIVANRKRWCGKKQTLIITKESSSEEKGAAASFTKEQEMVKLVNTESEI</sequence>
<dbReference type="OMA" id="TQHENCA"/>
<dbReference type="InterPro" id="IPR000538">
    <property type="entry name" value="Link_dom"/>
</dbReference>
<evidence type="ECO:0000256" key="15">
    <source>
        <dbReference type="ARBA" id="ARBA00023170"/>
    </source>
</evidence>
<keyword evidence="15" id="KW-0675">Receptor</keyword>
<keyword evidence="5" id="KW-1003">Cell membrane</keyword>
<feature type="compositionally biased region" description="Basic and acidic residues" evidence="25">
    <location>
        <begin position="228"/>
        <end position="245"/>
    </location>
</feature>
<evidence type="ECO:0000256" key="3">
    <source>
        <dbReference type="ARBA" id="ARBA00004613"/>
    </source>
</evidence>
<dbReference type="Proteomes" id="UP001108240">
    <property type="component" value="Unplaced"/>
</dbReference>
<dbReference type="GeneTree" id="ENSGT00530000063822"/>
<evidence type="ECO:0000256" key="5">
    <source>
        <dbReference type="ARBA" id="ARBA00022475"/>
    </source>
</evidence>
<dbReference type="AlphaFoldDB" id="A0A9J7YFE9"/>
<evidence type="ECO:0000256" key="6">
    <source>
        <dbReference type="ARBA" id="ARBA00022525"/>
    </source>
</evidence>